<dbReference type="Pfam" id="PF13424">
    <property type="entry name" value="TPR_12"/>
    <property type="match status" value="3"/>
</dbReference>
<dbReference type="InterPro" id="IPR027417">
    <property type="entry name" value="P-loop_NTPase"/>
</dbReference>
<evidence type="ECO:0000259" key="1">
    <source>
        <dbReference type="Pfam" id="PF00931"/>
    </source>
</evidence>
<name>A0A7U2ESC9_PHANO</name>
<dbReference type="InterPro" id="IPR002182">
    <property type="entry name" value="NB-ARC"/>
</dbReference>
<dbReference type="OrthoDB" id="1658288at2759"/>
<feature type="domain" description="NB-ARC" evidence="1">
    <location>
        <begin position="57"/>
        <end position="229"/>
    </location>
</feature>
<accession>A0A7U2ESC9</accession>
<dbReference type="SUPFAM" id="SSF52540">
    <property type="entry name" value="P-loop containing nucleoside triphosphate hydrolases"/>
    <property type="match status" value="1"/>
</dbReference>
<dbReference type="GO" id="GO:0043531">
    <property type="term" value="F:ADP binding"/>
    <property type="evidence" value="ECO:0007669"/>
    <property type="project" value="InterPro"/>
</dbReference>
<dbReference type="InterPro" id="IPR053137">
    <property type="entry name" value="NLR-like"/>
</dbReference>
<dbReference type="Proteomes" id="UP000663193">
    <property type="component" value="Chromosome 1"/>
</dbReference>
<keyword evidence="3" id="KW-1185">Reference proteome</keyword>
<dbReference type="VEuPathDB" id="FungiDB:JI435_006410"/>
<dbReference type="AlphaFoldDB" id="A0A7U2ESC9"/>
<proteinExistence type="predicted"/>
<dbReference type="Pfam" id="PF00931">
    <property type="entry name" value="NB-ARC"/>
    <property type="match status" value="1"/>
</dbReference>
<evidence type="ECO:0000313" key="2">
    <source>
        <dbReference type="EMBL" id="QRC91143.1"/>
    </source>
</evidence>
<evidence type="ECO:0000313" key="3">
    <source>
        <dbReference type="Proteomes" id="UP000663193"/>
    </source>
</evidence>
<protein>
    <recommendedName>
        <fullName evidence="1">NB-ARC domain-containing protein</fullName>
    </recommendedName>
</protein>
<dbReference type="Gene3D" id="3.40.50.300">
    <property type="entry name" value="P-loop containing nucleotide triphosphate hydrolases"/>
    <property type="match status" value="1"/>
</dbReference>
<dbReference type="SUPFAM" id="SSF48452">
    <property type="entry name" value="TPR-like"/>
    <property type="match status" value="3"/>
</dbReference>
<dbReference type="PANTHER" id="PTHR46082">
    <property type="entry name" value="ATP/GTP-BINDING PROTEIN-RELATED"/>
    <property type="match status" value="1"/>
</dbReference>
<sequence>MSRLLREIDAAAKDRLRQQGLLRASDTSADTPAGAVKHSQAPYLVPLQRPRFFSGRESQLDHLRNFIFSEGGQRLAIYGLGGCGKTALALESIHWMKELQPTRAIFWIPALSRDSFEHAYFDVARVLGIPGIDNDTVDVKQLVKAKLSSDTMGHWLMVVDNADNASVLVGDIGTDESEDKLMDYLPHSRRGTIIFTTRTRAAAVELAESNTLALKGLERVEAIELLHKRLGPGYHQQLEGHEKLLQLLSFHALAIVQATAFINRNDITLQDYTTLYESGEDDAIELLSEDFEDQNRYREATNAVAKTWYISFEQIQKQDPVAAEHLFFMACTASNDIGANMFLPYYTKIEHVKAIGTLKAYAFVNERNTQIDASTKDSQTYKRFDVHPLVHLAIRAWLKAHQQWTVWLDKALARLVEIRLGGSYSDRNYWLAYLNHGMHMANFLEARKMENRIRLLEQLGSCEVDLGRYRASEQSFLQAYEQTRDTFGEGDLKTLITRGNLARAIDFRGRWTEAEKILREVVSLLRKEVGEKSPHTLTFMNTLVGNILRQRKLDEAEKMVRECLPMYRDVFGESNDRTLTAMNQLGSIMRDRGCLEDSEKIFRETLALSSTAFGEEDKLTLSTLHQLGATLERQEKFAQAQVIYRQVLAGKRKVFGEDHPVTAVSMNNLSASLRREYTEPAKLAEAEQLQRKALSLAVEEAGAESRYTLMQKSALADTLRAQLKYAESIHMHQETLASKEKILGKDDPATIDSVFSLATLALDQMQYEEALPLFQRAYAWYMDRYGAEHLMTKNCATELAWVRRVMEEDRLAAAEKAKTRDLGLDTPEPSRDVSIAGRKDGMKFNGWRRRLQDIVKKS</sequence>
<dbReference type="Pfam" id="PF13374">
    <property type="entry name" value="TPR_10"/>
    <property type="match status" value="1"/>
</dbReference>
<reference evidence="3" key="1">
    <citation type="journal article" date="2021" name="BMC Genomics">
        <title>Chromosome-level genome assembly and manually-curated proteome of model necrotroph Parastagonospora nodorum Sn15 reveals a genome-wide trove of candidate effector homologs, and redundancy of virulence-related functions within an accessory chromosome.</title>
        <authorList>
            <person name="Bertazzoni S."/>
            <person name="Jones D.A.B."/>
            <person name="Phan H.T."/>
            <person name="Tan K.-C."/>
            <person name="Hane J.K."/>
        </authorList>
    </citation>
    <scope>NUCLEOTIDE SEQUENCE [LARGE SCALE GENOMIC DNA]</scope>
    <source>
        <strain evidence="3">SN15 / ATCC MYA-4574 / FGSC 10173)</strain>
    </source>
</reference>
<dbReference type="Gene3D" id="1.25.40.10">
    <property type="entry name" value="Tetratricopeptide repeat domain"/>
    <property type="match status" value="2"/>
</dbReference>
<dbReference type="EMBL" id="CP069023">
    <property type="protein sequence ID" value="QRC91143.1"/>
    <property type="molecule type" value="Genomic_DNA"/>
</dbReference>
<dbReference type="InterPro" id="IPR011990">
    <property type="entry name" value="TPR-like_helical_dom_sf"/>
</dbReference>
<gene>
    <name evidence="2" type="ORF">JI435_006410</name>
</gene>
<dbReference type="PANTHER" id="PTHR46082:SF10">
    <property type="entry name" value="NB-ARC DOMAIN-CONTAINING PROTEIN"/>
    <property type="match status" value="1"/>
</dbReference>
<organism evidence="2 3">
    <name type="scientific">Phaeosphaeria nodorum (strain SN15 / ATCC MYA-4574 / FGSC 10173)</name>
    <name type="common">Glume blotch fungus</name>
    <name type="synonym">Parastagonospora nodorum</name>
    <dbReference type="NCBI Taxonomy" id="321614"/>
    <lineage>
        <taxon>Eukaryota</taxon>
        <taxon>Fungi</taxon>
        <taxon>Dikarya</taxon>
        <taxon>Ascomycota</taxon>
        <taxon>Pezizomycotina</taxon>
        <taxon>Dothideomycetes</taxon>
        <taxon>Pleosporomycetidae</taxon>
        <taxon>Pleosporales</taxon>
        <taxon>Pleosporineae</taxon>
        <taxon>Phaeosphaeriaceae</taxon>
        <taxon>Parastagonospora</taxon>
    </lineage>
</organism>